<dbReference type="AlphaFoldDB" id="A0A4Z1HSA2"/>
<organism evidence="1 2">
    <name type="scientific">Botryotinia narcissicola</name>
    <dbReference type="NCBI Taxonomy" id="278944"/>
    <lineage>
        <taxon>Eukaryota</taxon>
        <taxon>Fungi</taxon>
        <taxon>Dikarya</taxon>
        <taxon>Ascomycota</taxon>
        <taxon>Pezizomycotina</taxon>
        <taxon>Leotiomycetes</taxon>
        <taxon>Helotiales</taxon>
        <taxon>Sclerotiniaceae</taxon>
        <taxon>Botryotinia</taxon>
    </lineage>
</organism>
<name>A0A4Z1HSA2_9HELO</name>
<dbReference type="EMBL" id="PQXJ01000503">
    <property type="protein sequence ID" value="TGO47863.1"/>
    <property type="molecule type" value="Genomic_DNA"/>
</dbReference>
<proteinExistence type="predicted"/>
<sequence>MTTESPPTKLFPQSFTQQENPAPAEYHIMYYKPKCLPDPHTSRIQWFGKLTNACGDLIEIAVVAFIVTTAIARGGSWCTRNERSVLTTFATGHDGCCINSWAAELAEVVWMIHADIFGKNWGDLILRNNGLELLIAHGGYLVKCFDFLFR</sequence>
<gene>
    <name evidence="1" type="ORF">BOTNAR_0503g00070</name>
</gene>
<dbReference type="Proteomes" id="UP000297452">
    <property type="component" value="Unassembled WGS sequence"/>
</dbReference>
<keyword evidence="2" id="KW-1185">Reference proteome</keyword>
<evidence type="ECO:0000313" key="1">
    <source>
        <dbReference type="EMBL" id="TGO47863.1"/>
    </source>
</evidence>
<evidence type="ECO:0000313" key="2">
    <source>
        <dbReference type="Proteomes" id="UP000297452"/>
    </source>
</evidence>
<dbReference type="OrthoDB" id="3533161at2759"/>
<protein>
    <submittedName>
        <fullName evidence="1">Uncharacterized protein</fullName>
    </submittedName>
</protein>
<reference evidence="1 2" key="1">
    <citation type="submission" date="2017-12" db="EMBL/GenBank/DDBJ databases">
        <title>Comparative genomics of Botrytis spp.</title>
        <authorList>
            <person name="Valero-Jimenez C.A."/>
            <person name="Tapia P."/>
            <person name="Veloso J."/>
            <person name="Silva-Moreno E."/>
            <person name="Staats M."/>
            <person name="Valdes J.H."/>
            <person name="Van Kan J.A.L."/>
        </authorList>
    </citation>
    <scope>NUCLEOTIDE SEQUENCE [LARGE SCALE GENOMIC DNA]</scope>
    <source>
        <strain evidence="1 2">MUCL2120</strain>
    </source>
</reference>
<comment type="caution">
    <text evidence="1">The sequence shown here is derived from an EMBL/GenBank/DDBJ whole genome shotgun (WGS) entry which is preliminary data.</text>
</comment>
<accession>A0A4Z1HSA2</accession>